<evidence type="ECO:0000313" key="2">
    <source>
        <dbReference type="Proteomes" id="UP001303115"/>
    </source>
</evidence>
<dbReference type="InterPro" id="IPR053137">
    <property type="entry name" value="NLR-like"/>
</dbReference>
<dbReference type="Pfam" id="PF13424">
    <property type="entry name" value="TPR_12"/>
    <property type="match status" value="1"/>
</dbReference>
<dbReference type="Proteomes" id="UP001303115">
    <property type="component" value="Unassembled WGS sequence"/>
</dbReference>
<dbReference type="Gene3D" id="1.25.40.10">
    <property type="entry name" value="Tetratricopeptide repeat domain"/>
    <property type="match status" value="1"/>
</dbReference>
<sequence>MAVTVSLALSHVWQGKAEESKGVILAALQFYREKLGPYSPATLSMMENLVAVLNKLRELEEAYQLGYEALEAHKTHLGQHHPLTLVAMSNLGITLRRQGLLEEAEELYIEVWEIFRGVFKYSSNCSGVMAAISARMFCPASW</sequence>
<name>A0AAN6P524_9PEZI</name>
<evidence type="ECO:0008006" key="3">
    <source>
        <dbReference type="Google" id="ProtNLM"/>
    </source>
</evidence>
<organism evidence="1 2">
    <name type="scientific">Parachaetomium inaequale</name>
    <dbReference type="NCBI Taxonomy" id="2588326"/>
    <lineage>
        <taxon>Eukaryota</taxon>
        <taxon>Fungi</taxon>
        <taxon>Dikarya</taxon>
        <taxon>Ascomycota</taxon>
        <taxon>Pezizomycotina</taxon>
        <taxon>Sordariomycetes</taxon>
        <taxon>Sordariomycetidae</taxon>
        <taxon>Sordariales</taxon>
        <taxon>Chaetomiaceae</taxon>
        <taxon>Parachaetomium</taxon>
    </lineage>
</organism>
<comment type="caution">
    <text evidence="1">The sequence shown here is derived from an EMBL/GenBank/DDBJ whole genome shotgun (WGS) entry which is preliminary data.</text>
</comment>
<reference evidence="2" key="1">
    <citation type="journal article" date="2023" name="Mol. Phylogenet. Evol.">
        <title>Genome-scale phylogeny and comparative genomics of the fungal order Sordariales.</title>
        <authorList>
            <person name="Hensen N."/>
            <person name="Bonometti L."/>
            <person name="Westerberg I."/>
            <person name="Brannstrom I.O."/>
            <person name="Guillou S."/>
            <person name="Cros-Aarteil S."/>
            <person name="Calhoun S."/>
            <person name="Haridas S."/>
            <person name="Kuo A."/>
            <person name="Mondo S."/>
            <person name="Pangilinan J."/>
            <person name="Riley R."/>
            <person name="LaButti K."/>
            <person name="Andreopoulos B."/>
            <person name="Lipzen A."/>
            <person name="Chen C."/>
            <person name="Yan M."/>
            <person name="Daum C."/>
            <person name="Ng V."/>
            <person name="Clum A."/>
            <person name="Steindorff A."/>
            <person name="Ohm R.A."/>
            <person name="Martin F."/>
            <person name="Silar P."/>
            <person name="Natvig D.O."/>
            <person name="Lalanne C."/>
            <person name="Gautier V."/>
            <person name="Ament-Velasquez S.L."/>
            <person name="Kruys A."/>
            <person name="Hutchinson M.I."/>
            <person name="Powell A.J."/>
            <person name="Barry K."/>
            <person name="Miller A.N."/>
            <person name="Grigoriev I.V."/>
            <person name="Debuchy R."/>
            <person name="Gladieux P."/>
            <person name="Hiltunen Thoren M."/>
            <person name="Johannesson H."/>
        </authorList>
    </citation>
    <scope>NUCLEOTIDE SEQUENCE [LARGE SCALE GENOMIC DNA]</scope>
    <source>
        <strain evidence="2">CBS 284.82</strain>
    </source>
</reference>
<dbReference type="EMBL" id="MU854679">
    <property type="protein sequence ID" value="KAK4031909.1"/>
    <property type="molecule type" value="Genomic_DNA"/>
</dbReference>
<dbReference type="AlphaFoldDB" id="A0AAN6P524"/>
<protein>
    <recommendedName>
        <fullName evidence="3">Kinesin light chain</fullName>
    </recommendedName>
</protein>
<proteinExistence type="predicted"/>
<evidence type="ECO:0000313" key="1">
    <source>
        <dbReference type="EMBL" id="KAK4031909.1"/>
    </source>
</evidence>
<dbReference type="PANTHER" id="PTHR46082:SF11">
    <property type="entry name" value="AAA+ ATPASE DOMAIN-CONTAINING PROTEIN-RELATED"/>
    <property type="match status" value="1"/>
</dbReference>
<gene>
    <name evidence="1" type="ORF">C8A01DRAFT_41649</name>
</gene>
<accession>A0AAN6P524</accession>
<dbReference type="SUPFAM" id="SSF48452">
    <property type="entry name" value="TPR-like"/>
    <property type="match status" value="1"/>
</dbReference>
<keyword evidence="2" id="KW-1185">Reference proteome</keyword>
<dbReference type="InterPro" id="IPR011990">
    <property type="entry name" value="TPR-like_helical_dom_sf"/>
</dbReference>
<dbReference type="PANTHER" id="PTHR46082">
    <property type="entry name" value="ATP/GTP-BINDING PROTEIN-RELATED"/>
    <property type="match status" value="1"/>
</dbReference>